<proteinExistence type="predicted"/>
<sequence length="335" mass="36826">MTLLQVSSTYNNLQSLIAGLYEDMIPLASGLISVGQGLAGIAGVIFVFYKLWPVMAGREPLDVYPLLRPFSIFFLLIFFMGFVDLMNAVLRPVVNATNNIVSYQNQTVFALIKRKQELIKQKQITPPHQSDAEKESQLEAIWNKVSGAVNNAQEFFSSLPETLESSIRRVMANLLEIFFYAVGIVINAIRTFYLIILIIIGPLVLGFSVFPGFEGTFNGWIARYVQVYMWLPISNILGAIIAKFQTLMVEKDIERLLSNGDYDGADLGYLIFLLFGICSYLTVPTVSSWIIHSTGAGRALGKLERSMTSGGKVASAGAGNISGGIVGKVKSKLQT</sequence>
<reference evidence="3" key="1">
    <citation type="submission" date="2023-07" db="EMBL/GenBank/DDBJ databases">
        <title>The genome sequence of Rhodocytophaga aerolata KACC 12507.</title>
        <authorList>
            <person name="Zhang X."/>
        </authorList>
    </citation>
    <scope>NUCLEOTIDE SEQUENCE</scope>
    <source>
        <strain evidence="3">KACC 12507</strain>
    </source>
</reference>
<evidence type="ECO:0000256" key="1">
    <source>
        <dbReference type="SAM" id="Phobius"/>
    </source>
</evidence>
<comment type="caution">
    <text evidence="3">The sequence shown here is derived from an EMBL/GenBank/DDBJ whole genome shotgun (WGS) entry which is preliminary data.</text>
</comment>
<protein>
    <submittedName>
        <fullName evidence="3">Type IV secretion system protein</fullName>
    </submittedName>
</protein>
<keyword evidence="1" id="KW-0472">Membrane</keyword>
<feature type="domain" description="Conjugative transposon TraJ C-terminal" evidence="2">
    <location>
        <begin position="11"/>
        <end position="327"/>
    </location>
</feature>
<feature type="transmembrane region" description="Helical" evidence="1">
    <location>
        <begin position="69"/>
        <end position="90"/>
    </location>
</feature>
<gene>
    <name evidence="3" type="ORF">Q0590_30975</name>
</gene>
<keyword evidence="4" id="KW-1185">Reference proteome</keyword>
<accession>A0ABT8RF49</accession>
<name>A0ABT8RF49_9BACT</name>
<keyword evidence="1" id="KW-1133">Transmembrane helix</keyword>
<evidence type="ECO:0000313" key="4">
    <source>
        <dbReference type="Proteomes" id="UP001168528"/>
    </source>
</evidence>
<evidence type="ECO:0000313" key="3">
    <source>
        <dbReference type="EMBL" id="MDO1450737.1"/>
    </source>
</evidence>
<dbReference type="RefSeq" id="WP_302041535.1">
    <property type="nucleotide sequence ID" value="NZ_JAUKPO010000035.1"/>
</dbReference>
<feature type="transmembrane region" description="Helical" evidence="1">
    <location>
        <begin position="267"/>
        <end position="291"/>
    </location>
</feature>
<dbReference type="EMBL" id="JAUKPO010000035">
    <property type="protein sequence ID" value="MDO1450737.1"/>
    <property type="molecule type" value="Genomic_DNA"/>
</dbReference>
<feature type="transmembrane region" description="Helical" evidence="1">
    <location>
        <begin position="24"/>
        <end position="49"/>
    </location>
</feature>
<evidence type="ECO:0000259" key="2">
    <source>
        <dbReference type="Pfam" id="PF07863"/>
    </source>
</evidence>
<dbReference type="InterPro" id="IPR012424">
    <property type="entry name" value="Conjugative_transposon_TraJ_C"/>
</dbReference>
<feature type="transmembrane region" description="Helical" evidence="1">
    <location>
        <begin position="225"/>
        <end position="247"/>
    </location>
</feature>
<dbReference type="Pfam" id="PF07863">
    <property type="entry name" value="CtnDOT_TraJ"/>
    <property type="match status" value="1"/>
</dbReference>
<organism evidence="3 4">
    <name type="scientific">Rhodocytophaga aerolata</name>
    <dbReference type="NCBI Taxonomy" id="455078"/>
    <lineage>
        <taxon>Bacteria</taxon>
        <taxon>Pseudomonadati</taxon>
        <taxon>Bacteroidota</taxon>
        <taxon>Cytophagia</taxon>
        <taxon>Cytophagales</taxon>
        <taxon>Rhodocytophagaceae</taxon>
        <taxon>Rhodocytophaga</taxon>
    </lineage>
</organism>
<dbReference type="Proteomes" id="UP001168528">
    <property type="component" value="Unassembled WGS sequence"/>
</dbReference>
<keyword evidence="1" id="KW-0812">Transmembrane</keyword>